<organism evidence="2 3">
    <name type="scientific">Staphylococcus phage phiBU01</name>
    <dbReference type="NCBI Taxonomy" id="1519999"/>
    <lineage>
        <taxon>Viruses</taxon>
        <taxon>Duplodnaviria</taxon>
        <taxon>Heunggongvirae</taxon>
        <taxon>Uroviricota</taxon>
        <taxon>Caudoviricetes</taxon>
        <taxon>Bronfenbrennervirinae</taxon>
        <taxon>Biseptimavirus</taxon>
        <taxon>Biseptimavirus BU01</taxon>
    </lineage>
</organism>
<dbReference type="GO" id="GO:0003677">
    <property type="term" value="F:DNA binding"/>
    <property type="evidence" value="ECO:0007669"/>
    <property type="project" value="InterPro"/>
</dbReference>
<dbReference type="InterPro" id="IPR010982">
    <property type="entry name" value="Lambda_DNA-bd_dom_sf"/>
</dbReference>
<dbReference type="RefSeq" id="YP_009113143.1">
    <property type="nucleotide sequence ID" value="NC_026016.1"/>
</dbReference>
<dbReference type="InterPro" id="IPR001387">
    <property type="entry name" value="Cro/C1-type_HTH"/>
</dbReference>
<dbReference type="Gene3D" id="1.10.260.40">
    <property type="entry name" value="lambda repressor-like DNA-binding domains"/>
    <property type="match status" value="1"/>
</dbReference>
<evidence type="ECO:0000313" key="2">
    <source>
        <dbReference type="EMBL" id="AIF71734.1"/>
    </source>
</evidence>
<accession>A0A075LZJ3</accession>
<dbReference type="InterPro" id="IPR008003">
    <property type="entry name" value="DUF739"/>
</dbReference>
<reference evidence="2 3" key="1">
    <citation type="journal article" date="2014" name="PLoS ONE">
        <title>Beyond the Chromosome: The Prevalence of Unique Extra-Chromosomal Bacteriophages with Integrated Virulence Genes in Pathogenic Staphylococcus aureus.</title>
        <authorList>
            <person name="Utter B."/>
            <person name="Deutsch D.R."/>
            <person name="Schuch R."/>
            <person name="Winer B.Y."/>
            <person name="Verratti K."/>
            <person name="Bishop-Lilly K."/>
            <person name="Sozhamannan S."/>
            <person name="Fischetti V.A."/>
        </authorList>
    </citation>
    <scope>NUCLEOTIDE SEQUENCE [LARGE SCALE GENOMIC DNA]</scope>
</reference>
<dbReference type="SUPFAM" id="SSF47413">
    <property type="entry name" value="lambda repressor-like DNA-binding domains"/>
    <property type="match status" value="1"/>
</dbReference>
<dbReference type="Pfam" id="PF05339">
    <property type="entry name" value="DUF739"/>
    <property type="match status" value="1"/>
</dbReference>
<protein>
    <submittedName>
        <fullName evidence="2">Repressor</fullName>
    </submittedName>
</protein>
<dbReference type="Proteomes" id="UP000028562">
    <property type="component" value="Segment"/>
</dbReference>
<evidence type="ECO:0000313" key="3">
    <source>
        <dbReference type="Proteomes" id="UP000028562"/>
    </source>
</evidence>
<dbReference type="KEGG" id="vg:22807998"/>
<dbReference type="GeneID" id="22807998"/>
<dbReference type="PROSITE" id="PS50943">
    <property type="entry name" value="HTH_CROC1"/>
    <property type="match status" value="1"/>
</dbReference>
<dbReference type="EMBL" id="KF831354">
    <property type="protein sequence ID" value="AIF71734.1"/>
    <property type="molecule type" value="Genomic_DNA"/>
</dbReference>
<feature type="domain" description="HTH cro/C1-type" evidence="1">
    <location>
        <begin position="42"/>
        <end position="96"/>
    </location>
</feature>
<name>A0A075LZJ3_9CAUD</name>
<sequence>MVQKNVFYVLTYLNKGVLIDLYRKPNKKRGEFMIYNFDYSLLYERMAEYRYSQSSLANAIPISRTSINHKLQGKNLFTQWEIKRICELLEIPPTKVGRYFFEQNVQKTVQMS</sequence>
<keyword evidence="3" id="KW-1185">Reference proteome</keyword>
<evidence type="ECO:0000259" key="1">
    <source>
        <dbReference type="PROSITE" id="PS50943"/>
    </source>
</evidence>
<dbReference type="CDD" id="cd00093">
    <property type="entry name" value="HTH_XRE"/>
    <property type="match status" value="1"/>
</dbReference>
<dbReference type="OrthoDB" id="19883at10239"/>
<proteinExistence type="predicted"/>